<keyword evidence="5" id="KW-0297">G-protein coupled receptor</keyword>
<keyword evidence="14" id="KW-1185">Reference proteome</keyword>
<evidence type="ECO:0000256" key="9">
    <source>
        <dbReference type="ARBA" id="ARBA00023224"/>
    </source>
</evidence>
<dbReference type="Gene3D" id="3.40.50.2300">
    <property type="match status" value="2"/>
</dbReference>
<evidence type="ECO:0000256" key="4">
    <source>
        <dbReference type="ARBA" id="ARBA00022989"/>
    </source>
</evidence>
<dbReference type="GO" id="GO:0004930">
    <property type="term" value="F:G protein-coupled receptor activity"/>
    <property type="evidence" value="ECO:0007669"/>
    <property type="project" value="UniProtKB-KW"/>
</dbReference>
<reference evidence="13" key="1">
    <citation type="submission" date="2025-08" db="UniProtKB">
        <authorList>
            <consortium name="Ensembl"/>
        </authorList>
    </citation>
    <scope>IDENTIFICATION</scope>
</reference>
<keyword evidence="3 10" id="KW-0812">Transmembrane</keyword>
<keyword evidence="4 10" id="KW-1133">Transmembrane helix</keyword>
<name>A0A8C5RK25_LATLA</name>
<protein>
    <recommendedName>
        <fullName evidence="12">Receptor ligand binding region domain-containing protein</fullName>
    </recommendedName>
</protein>
<dbReference type="InterPro" id="IPR001828">
    <property type="entry name" value="ANF_lig-bd_rcpt"/>
</dbReference>
<dbReference type="FunFam" id="3.40.50.2300:FF:000024">
    <property type="entry name" value="Vomeronasal 2, receptor 73"/>
    <property type="match status" value="1"/>
</dbReference>
<dbReference type="PRINTS" id="PR00248">
    <property type="entry name" value="GPCRMGR"/>
</dbReference>
<evidence type="ECO:0000259" key="12">
    <source>
        <dbReference type="Pfam" id="PF01094"/>
    </source>
</evidence>
<keyword evidence="6 10" id="KW-0472">Membrane</keyword>
<dbReference type="InterPro" id="IPR038550">
    <property type="entry name" value="GPCR_3_9-Cys_sf"/>
</dbReference>
<keyword evidence="2" id="KW-1003">Cell membrane</keyword>
<evidence type="ECO:0000256" key="6">
    <source>
        <dbReference type="ARBA" id="ARBA00023136"/>
    </source>
</evidence>
<dbReference type="PANTHER" id="PTHR24061:SF599">
    <property type="entry name" value="G-PROTEIN COUPLED RECEPTORS FAMILY 3 PROFILE DOMAIN-CONTAINING PROTEIN"/>
    <property type="match status" value="1"/>
</dbReference>
<feature type="transmembrane region" description="Helical" evidence="10">
    <location>
        <begin position="571"/>
        <end position="590"/>
    </location>
</feature>
<dbReference type="GO" id="GO:0005886">
    <property type="term" value="C:plasma membrane"/>
    <property type="evidence" value="ECO:0007669"/>
    <property type="project" value="UniProtKB-SubCell"/>
</dbReference>
<dbReference type="PRINTS" id="PR01535">
    <property type="entry name" value="VOMERONASL2R"/>
</dbReference>
<feature type="chain" id="PRO_5034684728" description="Receptor ligand binding region domain-containing protein" evidence="11">
    <location>
        <begin position="20"/>
        <end position="664"/>
    </location>
</feature>
<evidence type="ECO:0000256" key="5">
    <source>
        <dbReference type="ARBA" id="ARBA00023040"/>
    </source>
</evidence>
<dbReference type="Pfam" id="PF01094">
    <property type="entry name" value="ANF_receptor"/>
    <property type="match status" value="1"/>
</dbReference>
<evidence type="ECO:0000313" key="14">
    <source>
        <dbReference type="Proteomes" id="UP000694406"/>
    </source>
</evidence>
<dbReference type="InterPro" id="IPR000337">
    <property type="entry name" value="GPCR_3"/>
</dbReference>
<proteinExistence type="predicted"/>
<sequence>MNRMPLLLLHFWLLPPTTAKRMQTVCVMKNPFRIPKAYYKPGDLIIGGNLLLKTIISSNFPDFKNDPSLPPISLFLIPMKYQQFQALMFAVREINKDLLLPNITLGFHIYDNHQIEREISLISLSLLSTRGQTIPGYQCDRQDPLLSVIGGLNSKSSRQMASIFSIFKVPQLGVGFEFSPRERRVYPSFFRINPKESPQYVGLIQLLLHFQWNWIGLVVSEDDSGERFVSSLMPMLKEKEICLAFTKMLKSEVLTNTMLRFLWLLKSSFKVEVIVLFVDYRTIATLQGALYSYEQWIKTSYGKVWIITSHCELSGMGTLDTLEYMKPFHGALHFRDHTGNVPEFSHFLLSLDPLNSEGDIFLLQWWERVFDCKFYKHDNISKGEDRTCTGKENLQNLPAFMFETSMTGDSYNVYNAIYALAHALCAMYEAGARPTMMRAGKRISNVQSWELLPYLRNVQFNNSAGDKISLSENGLGSAHYDLFNWIFFPNQSFVPMKVGQIDHRTPPGQDFTINSGAIIWTKKKMPFARCGMKRCQAGERRRVPEGQQVCCYRCALCPEGTISNQTERRMIGLHFLLLLLLFWLLLSITAKRMPTLCVLSQHCKILEYYYKLGDHTIGGNLHLENYWDTYLDFRKDPYPFSLPYLDVLSRGQGGCFLSAQKCMF</sequence>
<keyword evidence="8" id="KW-0325">Glycoprotein</keyword>
<dbReference type="SUPFAM" id="SSF53822">
    <property type="entry name" value="Periplasmic binding protein-like I"/>
    <property type="match status" value="1"/>
</dbReference>
<dbReference type="PANTHER" id="PTHR24061">
    <property type="entry name" value="CALCIUM-SENSING RECEPTOR-RELATED"/>
    <property type="match status" value="1"/>
</dbReference>
<feature type="signal peptide" evidence="11">
    <location>
        <begin position="1"/>
        <end position="19"/>
    </location>
</feature>
<evidence type="ECO:0000256" key="3">
    <source>
        <dbReference type="ARBA" id="ARBA00022692"/>
    </source>
</evidence>
<dbReference type="Gene3D" id="2.10.50.30">
    <property type="entry name" value="GPCR, family 3, nine cysteines domain"/>
    <property type="match status" value="1"/>
</dbReference>
<evidence type="ECO:0000256" key="2">
    <source>
        <dbReference type="ARBA" id="ARBA00022475"/>
    </source>
</evidence>
<keyword evidence="7" id="KW-0675">Receptor</keyword>
<dbReference type="InterPro" id="IPR004073">
    <property type="entry name" value="GPCR_3_vmron_rcpt_2"/>
</dbReference>
<evidence type="ECO:0000256" key="1">
    <source>
        <dbReference type="ARBA" id="ARBA00004651"/>
    </source>
</evidence>
<keyword evidence="11" id="KW-0732">Signal</keyword>
<evidence type="ECO:0000256" key="7">
    <source>
        <dbReference type="ARBA" id="ARBA00023170"/>
    </source>
</evidence>
<evidence type="ECO:0000256" key="11">
    <source>
        <dbReference type="SAM" id="SignalP"/>
    </source>
</evidence>
<dbReference type="Proteomes" id="UP000694406">
    <property type="component" value="Unplaced"/>
</dbReference>
<dbReference type="Ensembl" id="ENSLLTT00000004494.1">
    <property type="protein sequence ID" value="ENSLLTP00000004314.1"/>
    <property type="gene ID" value="ENSLLTG00000003259.1"/>
</dbReference>
<dbReference type="AlphaFoldDB" id="A0A8C5RK25"/>
<keyword evidence="9" id="KW-0807">Transducer</keyword>
<organism evidence="13 14">
    <name type="scientific">Laticauda laticaudata</name>
    <name type="common">Blue-ringed sea krait</name>
    <name type="synonym">Blue-lipped sea krait</name>
    <dbReference type="NCBI Taxonomy" id="8630"/>
    <lineage>
        <taxon>Eukaryota</taxon>
        <taxon>Metazoa</taxon>
        <taxon>Chordata</taxon>
        <taxon>Craniata</taxon>
        <taxon>Vertebrata</taxon>
        <taxon>Euteleostomi</taxon>
        <taxon>Lepidosauria</taxon>
        <taxon>Squamata</taxon>
        <taxon>Bifurcata</taxon>
        <taxon>Unidentata</taxon>
        <taxon>Episquamata</taxon>
        <taxon>Toxicofera</taxon>
        <taxon>Serpentes</taxon>
        <taxon>Colubroidea</taxon>
        <taxon>Elapidae</taxon>
        <taxon>Laticaudinae</taxon>
        <taxon>Laticauda</taxon>
    </lineage>
</organism>
<dbReference type="InterPro" id="IPR028082">
    <property type="entry name" value="Peripla_BP_I"/>
</dbReference>
<evidence type="ECO:0000256" key="10">
    <source>
        <dbReference type="SAM" id="Phobius"/>
    </source>
</evidence>
<comment type="subcellular location">
    <subcellularLocation>
        <location evidence="1">Cell membrane</location>
        <topology evidence="1">Multi-pass membrane protein</topology>
    </subcellularLocation>
</comment>
<evidence type="ECO:0000256" key="8">
    <source>
        <dbReference type="ARBA" id="ARBA00023180"/>
    </source>
</evidence>
<dbReference type="InterPro" id="IPR000068">
    <property type="entry name" value="GPCR_3_Ca_sens_rcpt-rel"/>
</dbReference>
<feature type="domain" description="Receptor ligand binding region" evidence="12">
    <location>
        <begin position="85"/>
        <end position="486"/>
    </location>
</feature>
<reference evidence="13" key="2">
    <citation type="submission" date="2025-09" db="UniProtKB">
        <authorList>
            <consortium name="Ensembl"/>
        </authorList>
    </citation>
    <scope>IDENTIFICATION</scope>
</reference>
<dbReference type="GeneTree" id="ENSGT00950000182788"/>
<accession>A0A8C5RK25</accession>
<evidence type="ECO:0000313" key="13">
    <source>
        <dbReference type="Ensembl" id="ENSLLTP00000004314.1"/>
    </source>
</evidence>